<feature type="non-terminal residue" evidence="2">
    <location>
        <position position="111"/>
    </location>
</feature>
<reference evidence="2" key="1">
    <citation type="submission" date="2020-11" db="EMBL/GenBank/DDBJ databases">
        <authorList>
            <consortium name="DOE Joint Genome Institute"/>
            <person name="Ahrendt S."/>
            <person name="Riley R."/>
            <person name="Andreopoulos W."/>
            <person name="LaButti K."/>
            <person name="Pangilinan J."/>
            <person name="Ruiz-duenas F.J."/>
            <person name="Barrasa J.M."/>
            <person name="Sanchez-Garcia M."/>
            <person name="Camarero S."/>
            <person name="Miyauchi S."/>
            <person name="Serrano A."/>
            <person name="Linde D."/>
            <person name="Babiker R."/>
            <person name="Drula E."/>
            <person name="Ayuso-Fernandez I."/>
            <person name="Pacheco R."/>
            <person name="Padilla G."/>
            <person name="Ferreira P."/>
            <person name="Barriuso J."/>
            <person name="Kellner H."/>
            <person name="Castanera R."/>
            <person name="Alfaro M."/>
            <person name="Ramirez L."/>
            <person name="Pisabarro A.G."/>
            <person name="Kuo A."/>
            <person name="Tritt A."/>
            <person name="Lipzen A."/>
            <person name="He G."/>
            <person name="Yan M."/>
            <person name="Ng V."/>
            <person name="Cullen D."/>
            <person name="Martin F."/>
            <person name="Rosso M.-N."/>
            <person name="Henrissat B."/>
            <person name="Hibbett D."/>
            <person name="Martinez A.T."/>
            <person name="Grigoriev I.V."/>
        </authorList>
    </citation>
    <scope>NUCLEOTIDE SEQUENCE</scope>
    <source>
        <strain evidence="2">AH 44721</strain>
    </source>
</reference>
<dbReference type="EMBL" id="JADNYJ010000027">
    <property type="protein sequence ID" value="KAF8904073.1"/>
    <property type="molecule type" value="Genomic_DNA"/>
</dbReference>
<evidence type="ECO:0000313" key="3">
    <source>
        <dbReference type="Proteomes" id="UP000724874"/>
    </source>
</evidence>
<accession>A0A9P5TQQ2</accession>
<keyword evidence="3" id="KW-1185">Reference proteome</keyword>
<evidence type="ECO:0000256" key="1">
    <source>
        <dbReference type="SAM" id="SignalP"/>
    </source>
</evidence>
<dbReference type="Proteomes" id="UP000724874">
    <property type="component" value="Unassembled WGS sequence"/>
</dbReference>
<keyword evidence="1" id="KW-0732">Signal</keyword>
<sequence>MVQIFVSLIVAAVFLQGLAARVSKNREQLLEPHCAIAESPTMSAHNIAIEGFEAHELQILSSRIRFICHRVKVVVCNCDTGLSLSFPLCIMMLACYLHRKFSAFLPFCSNA</sequence>
<feature type="chain" id="PRO_5040218734" description="Secreted protein" evidence="1">
    <location>
        <begin position="20"/>
        <end position="111"/>
    </location>
</feature>
<comment type="caution">
    <text evidence="2">The sequence shown here is derived from an EMBL/GenBank/DDBJ whole genome shotgun (WGS) entry which is preliminary data.</text>
</comment>
<dbReference type="AlphaFoldDB" id="A0A9P5TQQ2"/>
<name>A0A9P5TQQ2_GYMJU</name>
<feature type="signal peptide" evidence="1">
    <location>
        <begin position="1"/>
        <end position="19"/>
    </location>
</feature>
<protein>
    <recommendedName>
        <fullName evidence="4">Secreted protein</fullName>
    </recommendedName>
</protein>
<gene>
    <name evidence="2" type="ORF">CPB84DRAFT_1773317</name>
</gene>
<evidence type="ECO:0008006" key="4">
    <source>
        <dbReference type="Google" id="ProtNLM"/>
    </source>
</evidence>
<evidence type="ECO:0000313" key="2">
    <source>
        <dbReference type="EMBL" id="KAF8904073.1"/>
    </source>
</evidence>
<organism evidence="2 3">
    <name type="scientific">Gymnopilus junonius</name>
    <name type="common">Spectacular rustgill mushroom</name>
    <name type="synonym">Gymnopilus spectabilis subsp. junonius</name>
    <dbReference type="NCBI Taxonomy" id="109634"/>
    <lineage>
        <taxon>Eukaryota</taxon>
        <taxon>Fungi</taxon>
        <taxon>Dikarya</taxon>
        <taxon>Basidiomycota</taxon>
        <taxon>Agaricomycotina</taxon>
        <taxon>Agaricomycetes</taxon>
        <taxon>Agaricomycetidae</taxon>
        <taxon>Agaricales</taxon>
        <taxon>Agaricineae</taxon>
        <taxon>Hymenogastraceae</taxon>
        <taxon>Gymnopilus</taxon>
    </lineage>
</organism>
<proteinExistence type="predicted"/>